<sequence>MDIVASAQAAATLAGMFLEIVQVTKHVIENMKGARASLVERFTRAERIRLNLELFRSGCQLAVEGYDIVCEITGKSLKAAYDTIRDKCGTKCGVAEFGNDCQVGMATWEDGSCGTTAKGGIDLTNPANWN</sequence>
<reference evidence="1 2" key="1">
    <citation type="journal article" date="2016" name="Sci. Rep.">
        <title>Penicillium arizonense, a new, genome sequenced fungal species, reveals a high chemical diversity in secreted metabolites.</title>
        <authorList>
            <person name="Grijseels S."/>
            <person name="Nielsen J.C."/>
            <person name="Randelovic M."/>
            <person name="Nielsen J."/>
            <person name="Nielsen K.F."/>
            <person name="Workman M."/>
            <person name="Frisvad J.C."/>
        </authorList>
    </citation>
    <scope>NUCLEOTIDE SEQUENCE [LARGE SCALE GENOMIC DNA]</scope>
    <source>
        <strain evidence="1 2">CBS 141311</strain>
    </source>
</reference>
<comment type="caution">
    <text evidence="1">The sequence shown here is derived from an EMBL/GenBank/DDBJ whole genome shotgun (WGS) entry which is preliminary data.</text>
</comment>
<dbReference type="Proteomes" id="UP000177622">
    <property type="component" value="Unassembled WGS sequence"/>
</dbReference>
<gene>
    <name evidence="1" type="ORF">PENARI_c028G03814</name>
</gene>
<organism evidence="1 2">
    <name type="scientific">Penicillium arizonense</name>
    <dbReference type="NCBI Taxonomy" id="1835702"/>
    <lineage>
        <taxon>Eukaryota</taxon>
        <taxon>Fungi</taxon>
        <taxon>Dikarya</taxon>
        <taxon>Ascomycota</taxon>
        <taxon>Pezizomycotina</taxon>
        <taxon>Eurotiomycetes</taxon>
        <taxon>Eurotiomycetidae</taxon>
        <taxon>Eurotiales</taxon>
        <taxon>Aspergillaceae</taxon>
        <taxon>Penicillium</taxon>
    </lineage>
</organism>
<protein>
    <submittedName>
        <fullName evidence="1">Uncharacterized protein</fullName>
    </submittedName>
</protein>
<dbReference type="OrthoDB" id="524187at2759"/>
<proteinExistence type="predicted"/>
<keyword evidence="2" id="KW-1185">Reference proteome</keyword>
<evidence type="ECO:0000313" key="2">
    <source>
        <dbReference type="Proteomes" id="UP000177622"/>
    </source>
</evidence>
<evidence type="ECO:0000313" key="1">
    <source>
        <dbReference type="EMBL" id="OGE48532.1"/>
    </source>
</evidence>
<name>A0A1F5L5Q6_PENAI</name>
<dbReference type="RefSeq" id="XP_022483987.1">
    <property type="nucleotide sequence ID" value="XM_022636189.1"/>
</dbReference>
<dbReference type="EMBL" id="LXJU01000028">
    <property type="protein sequence ID" value="OGE48532.1"/>
    <property type="molecule type" value="Genomic_DNA"/>
</dbReference>
<accession>A0A1F5L5Q6</accession>
<dbReference type="AlphaFoldDB" id="A0A1F5L5Q6"/>
<dbReference type="GeneID" id="34580923"/>